<dbReference type="RefSeq" id="WP_311794205.1">
    <property type="nucleotide sequence ID" value="NZ_JALDYZ010000001.1"/>
</dbReference>
<dbReference type="EMBL" id="JALDYZ010000001">
    <property type="protein sequence ID" value="MDI7920609.1"/>
    <property type="molecule type" value="Genomic_DNA"/>
</dbReference>
<feature type="domain" description="ABC-type glycine betaine transport system substrate-binding" evidence="1">
    <location>
        <begin position="28"/>
        <end position="270"/>
    </location>
</feature>
<sequence>MLLFIALDGVGASTAGASEEVSCLRPRLADVGWTDITITTSLTSQLLEGLGYEPQVQMLGTDIIYRAMKNGEIDIFLGTWLPGLREVSAPYYADGSIETVRTNLTGAKFTLAVPTYVRDAGVHSFNDLSKYKEMFGGKIYGLEPGGNQPIEEMIKKDAFDLGGWDLVESSEAGMLSQVQKAVSSKGWIVFLGWEPHPMNRMYEISYLSGGDTYYGKDYGAAIVNTDVRRGFAIACPNVGALLNNLKFDVEMESELMEAVLNGGILPPDAVRSGCKSTRNGSRKH</sequence>
<evidence type="ECO:0000313" key="2">
    <source>
        <dbReference type="EMBL" id="MDI7920609.1"/>
    </source>
</evidence>
<name>A0AAE3U246_9HYPH</name>
<gene>
    <name evidence="2" type="ORF">MRS75_00765</name>
</gene>
<keyword evidence="3" id="KW-1185">Reference proteome</keyword>
<dbReference type="SUPFAM" id="SSF53850">
    <property type="entry name" value="Periplasmic binding protein-like II"/>
    <property type="match status" value="1"/>
</dbReference>
<dbReference type="GO" id="GO:0042597">
    <property type="term" value="C:periplasmic space"/>
    <property type="evidence" value="ECO:0007669"/>
    <property type="project" value="InterPro"/>
</dbReference>
<protein>
    <submittedName>
        <fullName evidence="2">Glycine/betaine ABC transporter substrate-binding protein</fullName>
    </submittedName>
</protein>
<evidence type="ECO:0000313" key="3">
    <source>
        <dbReference type="Proteomes" id="UP001161580"/>
    </source>
</evidence>
<dbReference type="Pfam" id="PF04069">
    <property type="entry name" value="OpuAC"/>
    <property type="match status" value="1"/>
</dbReference>
<comment type="caution">
    <text evidence="2">The sequence shown here is derived from an EMBL/GenBank/DDBJ whole genome shotgun (WGS) entry which is preliminary data.</text>
</comment>
<dbReference type="Gene3D" id="3.40.190.100">
    <property type="entry name" value="Glycine betaine-binding periplasmic protein, domain 2"/>
    <property type="match status" value="1"/>
</dbReference>
<proteinExistence type="predicted"/>
<dbReference type="GO" id="GO:0015871">
    <property type="term" value="P:choline transport"/>
    <property type="evidence" value="ECO:0007669"/>
    <property type="project" value="InterPro"/>
</dbReference>
<dbReference type="Gene3D" id="3.40.190.10">
    <property type="entry name" value="Periplasmic binding protein-like II"/>
    <property type="match status" value="1"/>
</dbReference>
<reference evidence="2" key="1">
    <citation type="submission" date="2022-03" db="EMBL/GenBank/DDBJ databases">
        <title>Fererhizobium litorale gen. nov., sp. nov., isolated from sandy sediments of the Sea of Japan seashore.</title>
        <authorList>
            <person name="Romanenko L."/>
            <person name="Kurilenko V."/>
            <person name="Otstavnykh N."/>
            <person name="Svetashev V."/>
            <person name="Tekutyeva L."/>
            <person name="Isaeva M."/>
            <person name="Mikhailov V."/>
        </authorList>
    </citation>
    <scope>NUCLEOTIDE SEQUENCE</scope>
    <source>
        <strain evidence="2">KMM 9576</strain>
    </source>
</reference>
<evidence type="ECO:0000259" key="1">
    <source>
        <dbReference type="Pfam" id="PF04069"/>
    </source>
</evidence>
<dbReference type="CDD" id="cd13640">
    <property type="entry name" value="PBP2_ChoX"/>
    <property type="match status" value="1"/>
</dbReference>
<dbReference type="AlphaFoldDB" id="A0AAE3U246"/>
<dbReference type="InterPro" id="IPR017783">
    <property type="entry name" value="ABC_choline_sub-bd"/>
</dbReference>
<accession>A0AAE3U246</accession>
<organism evidence="2 3">
    <name type="scientific">Ferirhizobium litorale</name>
    <dbReference type="NCBI Taxonomy" id="2927786"/>
    <lineage>
        <taxon>Bacteria</taxon>
        <taxon>Pseudomonadati</taxon>
        <taxon>Pseudomonadota</taxon>
        <taxon>Alphaproteobacteria</taxon>
        <taxon>Hyphomicrobiales</taxon>
        <taxon>Rhizobiaceae</taxon>
        <taxon>Ferirhizobium</taxon>
    </lineage>
</organism>
<dbReference type="GO" id="GO:0043190">
    <property type="term" value="C:ATP-binding cassette (ABC) transporter complex"/>
    <property type="evidence" value="ECO:0007669"/>
    <property type="project" value="InterPro"/>
</dbReference>
<dbReference type="InterPro" id="IPR007210">
    <property type="entry name" value="ABC_Gly_betaine_transp_sub-bd"/>
</dbReference>
<dbReference type="GO" id="GO:0033265">
    <property type="term" value="F:choline binding"/>
    <property type="evidence" value="ECO:0007669"/>
    <property type="project" value="InterPro"/>
</dbReference>
<dbReference type="GO" id="GO:0022857">
    <property type="term" value="F:transmembrane transporter activity"/>
    <property type="evidence" value="ECO:0007669"/>
    <property type="project" value="InterPro"/>
</dbReference>
<dbReference type="Proteomes" id="UP001161580">
    <property type="component" value="Unassembled WGS sequence"/>
</dbReference>